<feature type="region of interest" description="Disordered" evidence="1">
    <location>
        <begin position="271"/>
        <end position="322"/>
    </location>
</feature>
<dbReference type="AlphaFoldDB" id="B3RM90"/>
<dbReference type="HOGENOM" id="CLU_776909_0_0_1"/>
<keyword evidence="3" id="KW-1185">Reference proteome</keyword>
<gene>
    <name evidence="2" type="ORF">TRIADDRAFT_52277</name>
</gene>
<proteinExistence type="predicted"/>
<organism evidence="2 3">
    <name type="scientific">Trichoplax adhaerens</name>
    <name type="common">Trichoplax reptans</name>
    <dbReference type="NCBI Taxonomy" id="10228"/>
    <lineage>
        <taxon>Eukaryota</taxon>
        <taxon>Metazoa</taxon>
        <taxon>Placozoa</taxon>
        <taxon>Uniplacotomia</taxon>
        <taxon>Trichoplacea</taxon>
        <taxon>Trichoplacidae</taxon>
        <taxon>Trichoplax</taxon>
    </lineage>
</organism>
<dbReference type="InParanoid" id="B3RM90"/>
<protein>
    <submittedName>
        <fullName evidence="2">Uncharacterized protein</fullName>
    </submittedName>
</protein>
<sequence length="357" mass="41363">MLLQNNPVCETKGESSHEKDNQFELLPHSYWPSGVIHSPNPDQYNCIWKISYQHGPMALIINKFAGDDDASIIVRERDSFHYQVSGLQLKSNHRSEFVNWAVPLTPRKTSGEIEILYPTNVYSPLAHFEMQFGPVFEQQCSNGLVIRSASGRFRKAPSNNHDLEFCLWKFQSVPGSALVFVFNTSYFKMCDGNIITYGTGLVPGKNQVGRLRTAEKIVNNITLLSSTAWFMILPAYRDRTVRNSYFEISWYSAPISAITWFVRCKRSGFRRSQRTRRRTNGNRRDTRRRERNQPPPNYDDYIKSPEYRQPNNQAQESIRQPPTYIQALAMYSRNKDGSVMPEREQIERVRTAIETTI</sequence>
<feature type="compositionally biased region" description="Polar residues" evidence="1">
    <location>
        <begin position="309"/>
        <end position="320"/>
    </location>
</feature>
<dbReference type="RefSeq" id="XP_002108858.1">
    <property type="nucleotide sequence ID" value="XM_002108822.1"/>
</dbReference>
<dbReference type="CTD" id="6749339"/>
<feature type="compositionally biased region" description="Basic and acidic residues" evidence="1">
    <location>
        <begin position="282"/>
        <end position="292"/>
    </location>
</feature>
<reference evidence="2 3" key="1">
    <citation type="journal article" date="2008" name="Nature">
        <title>The Trichoplax genome and the nature of placozoans.</title>
        <authorList>
            <person name="Srivastava M."/>
            <person name="Begovic E."/>
            <person name="Chapman J."/>
            <person name="Putnam N.H."/>
            <person name="Hellsten U."/>
            <person name="Kawashima T."/>
            <person name="Kuo A."/>
            <person name="Mitros T."/>
            <person name="Salamov A."/>
            <person name="Carpenter M.L."/>
            <person name="Signorovitch A.Y."/>
            <person name="Moreno M.A."/>
            <person name="Kamm K."/>
            <person name="Grimwood J."/>
            <person name="Schmutz J."/>
            <person name="Shapiro H."/>
            <person name="Grigoriev I.V."/>
            <person name="Buss L.W."/>
            <person name="Schierwater B."/>
            <person name="Dellaporta S.L."/>
            <person name="Rokhsar D.S."/>
        </authorList>
    </citation>
    <scope>NUCLEOTIDE SEQUENCE [LARGE SCALE GENOMIC DNA]</scope>
    <source>
        <strain evidence="2 3">Grell-BS-1999</strain>
    </source>
</reference>
<accession>B3RM90</accession>
<evidence type="ECO:0000313" key="2">
    <source>
        <dbReference type="EMBL" id="EDV29656.1"/>
    </source>
</evidence>
<name>B3RM90_TRIAD</name>
<evidence type="ECO:0000256" key="1">
    <source>
        <dbReference type="SAM" id="MobiDB-lite"/>
    </source>
</evidence>
<dbReference type="Proteomes" id="UP000009022">
    <property type="component" value="Unassembled WGS sequence"/>
</dbReference>
<dbReference type="KEGG" id="tad:TRIADDRAFT_52277"/>
<dbReference type="EMBL" id="DS985241">
    <property type="protein sequence ID" value="EDV29656.1"/>
    <property type="molecule type" value="Genomic_DNA"/>
</dbReference>
<feature type="compositionally biased region" description="Basic residues" evidence="1">
    <location>
        <begin position="271"/>
        <end position="281"/>
    </location>
</feature>
<dbReference type="GeneID" id="6749339"/>
<evidence type="ECO:0000313" key="3">
    <source>
        <dbReference type="Proteomes" id="UP000009022"/>
    </source>
</evidence>